<protein>
    <submittedName>
        <fullName evidence="1">Uncharacterized protein</fullName>
    </submittedName>
</protein>
<accession>A0ACD0NV23</accession>
<gene>
    <name evidence="1" type="ORF">IE53DRAFT_388056</name>
</gene>
<keyword evidence="2" id="KW-1185">Reference proteome</keyword>
<reference evidence="1 2" key="1">
    <citation type="journal article" date="2018" name="Mol. Biol. Evol.">
        <title>Broad Genomic Sampling Reveals a Smut Pathogenic Ancestry of the Fungal Clade Ustilaginomycotina.</title>
        <authorList>
            <person name="Kijpornyongpan T."/>
            <person name="Mondo S.J."/>
            <person name="Barry K."/>
            <person name="Sandor L."/>
            <person name="Lee J."/>
            <person name="Lipzen A."/>
            <person name="Pangilinan J."/>
            <person name="LaButti K."/>
            <person name="Hainaut M."/>
            <person name="Henrissat B."/>
            <person name="Grigoriev I.V."/>
            <person name="Spatafora J.W."/>
            <person name="Aime M.C."/>
        </authorList>
    </citation>
    <scope>NUCLEOTIDE SEQUENCE [LARGE SCALE GENOMIC DNA]</scope>
    <source>
        <strain evidence="1 2">SA 807</strain>
    </source>
</reference>
<dbReference type="Proteomes" id="UP000245626">
    <property type="component" value="Unassembled WGS sequence"/>
</dbReference>
<evidence type="ECO:0000313" key="1">
    <source>
        <dbReference type="EMBL" id="PWN49703.1"/>
    </source>
</evidence>
<organism evidence="1 2">
    <name type="scientific">Violaceomyces palustris</name>
    <dbReference type="NCBI Taxonomy" id="1673888"/>
    <lineage>
        <taxon>Eukaryota</taxon>
        <taxon>Fungi</taxon>
        <taxon>Dikarya</taxon>
        <taxon>Basidiomycota</taxon>
        <taxon>Ustilaginomycotina</taxon>
        <taxon>Ustilaginomycetes</taxon>
        <taxon>Violaceomycetales</taxon>
        <taxon>Violaceomycetaceae</taxon>
        <taxon>Violaceomyces</taxon>
    </lineage>
</organism>
<evidence type="ECO:0000313" key="2">
    <source>
        <dbReference type="Proteomes" id="UP000245626"/>
    </source>
</evidence>
<dbReference type="EMBL" id="KZ820016">
    <property type="protein sequence ID" value="PWN49703.1"/>
    <property type="molecule type" value="Genomic_DNA"/>
</dbReference>
<proteinExistence type="predicted"/>
<sequence length="97" mass="10943">MKRKCIRARWQSRRYLERDCTHQARCSIGTSLVEALTLGLLYITSSPRAKDAPDWGHFKTVASFDLICFEQAAGLASSQRGLHPFEGRGILDSMLRS</sequence>
<name>A0ACD0NV23_9BASI</name>